<dbReference type="OrthoDB" id="1819241at2"/>
<dbReference type="AlphaFoldDB" id="A0A011WT03"/>
<evidence type="ECO:0000313" key="2">
    <source>
        <dbReference type="EMBL" id="EXM40140.1"/>
    </source>
</evidence>
<feature type="transmembrane region" description="Helical" evidence="1">
    <location>
        <begin position="71"/>
        <end position="90"/>
    </location>
</feature>
<evidence type="ECO:0000256" key="1">
    <source>
        <dbReference type="SAM" id="Phobius"/>
    </source>
</evidence>
<dbReference type="RefSeq" id="WP_037286220.1">
    <property type="nucleotide sequence ID" value="NZ_JEOB01000002.1"/>
</dbReference>
<comment type="caution">
    <text evidence="2">The sequence shown here is derived from an EMBL/GenBank/DDBJ whole genome shotgun (WGS) entry which is preliminary data.</text>
</comment>
<protein>
    <submittedName>
        <fullName evidence="2">Uncharacterized protein</fullName>
    </submittedName>
</protein>
<name>A0A011WT03_RUMAL</name>
<keyword evidence="1" id="KW-0472">Membrane</keyword>
<keyword evidence="3" id="KW-1185">Reference proteome</keyword>
<dbReference type="PATRIC" id="fig|1341156.4.peg.1722"/>
<dbReference type="Proteomes" id="UP000021369">
    <property type="component" value="Unassembled WGS sequence"/>
</dbReference>
<keyword evidence="1" id="KW-1133">Transmembrane helix</keyword>
<evidence type="ECO:0000313" key="3">
    <source>
        <dbReference type="Proteomes" id="UP000021369"/>
    </source>
</evidence>
<dbReference type="EMBL" id="JEOB01000002">
    <property type="protein sequence ID" value="EXM40140.1"/>
    <property type="molecule type" value="Genomic_DNA"/>
</dbReference>
<keyword evidence="1" id="KW-0812">Transmembrane</keyword>
<organism evidence="2 3">
    <name type="scientific">Ruminococcus albus SY3</name>
    <dbReference type="NCBI Taxonomy" id="1341156"/>
    <lineage>
        <taxon>Bacteria</taxon>
        <taxon>Bacillati</taxon>
        <taxon>Bacillota</taxon>
        <taxon>Clostridia</taxon>
        <taxon>Eubacteriales</taxon>
        <taxon>Oscillospiraceae</taxon>
        <taxon>Ruminococcus</taxon>
    </lineage>
</organism>
<sequence length="260" mass="29820">MVCKTCGAVINDSDTVCKNCGDTIRVVDKKVNLDKEVSAQDRFRQNAEQFGGIIVKERRAKAFSGMNPKTISYILIALALLIITLVFFVYDRKRTTINVDGFEVTLPASMREVDDFSFEVMSSEKCRSFANTELEFTYVIYDVKNLIPELGDSPGSNDLDGLMEYYEGKDKLVTLKKDFAGELDETFSEQLKDYELIDNNNGVLKFTYSDTAMTNNYVEMRIEVVDEKLYQFSVLYSSNRRDKLQKKLDEIYKSLKIDKK</sequence>
<gene>
    <name evidence="2" type="ORF">RASY3_06520</name>
</gene>
<proteinExistence type="predicted"/>
<reference evidence="2 3" key="1">
    <citation type="submission" date="2013-06" db="EMBL/GenBank/DDBJ databases">
        <title>Rumen cellulosomics: divergent fiber-degrading strategies revealed by comparative genome-wide analysis of six Ruminococcal strains.</title>
        <authorList>
            <person name="Dassa B."/>
            <person name="Borovok I."/>
            <person name="Lamed R."/>
            <person name="Flint H."/>
            <person name="Yeoman C.J."/>
            <person name="White B."/>
            <person name="Bayer E.A."/>
        </authorList>
    </citation>
    <scope>NUCLEOTIDE SEQUENCE [LARGE SCALE GENOMIC DNA]</scope>
    <source>
        <strain evidence="2 3">SY3</strain>
    </source>
</reference>
<accession>A0A011WT03</accession>